<organism evidence="8 10">
    <name type="scientific">Dracunculus medinensis</name>
    <name type="common">Guinea worm</name>
    <dbReference type="NCBI Taxonomy" id="318479"/>
    <lineage>
        <taxon>Eukaryota</taxon>
        <taxon>Metazoa</taxon>
        <taxon>Ecdysozoa</taxon>
        <taxon>Nematoda</taxon>
        <taxon>Chromadorea</taxon>
        <taxon>Rhabditida</taxon>
        <taxon>Spirurina</taxon>
        <taxon>Dracunculoidea</taxon>
        <taxon>Dracunculidae</taxon>
        <taxon>Dracunculus</taxon>
    </lineage>
</organism>
<dbReference type="STRING" id="318479.A0A0N4UK71"/>
<accession>A0A0N4UK71</accession>
<dbReference type="Pfam" id="PF01055">
    <property type="entry name" value="Glyco_hydro_31_2nd"/>
    <property type="match status" value="1"/>
</dbReference>
<dbReference type="PANTHER" id="PTHR43053">
    <property type="entry name" value="GLYCOSIDASE FAMILY 31"/>
    <property type="match status" value="1"/>
</dbReference>
<dbReference type="Gene3D" id="2.60.40.1180">
    <property type="entry name" value="Golgi alpha-mannosidase II"/>
    <property type="match status" value="1"/>
</dbReference>
<dbReference type="PANTHER" id="PTHR43053:SF4">
    <property type="entry name" value="MYOGENESIS-REGULATING GLYCOSIDASE"/>
    <property type="match status" value="1"/>
</dbReference>
<dbReference type="OrthoDB" id="10070917at2759"/>
<protein>
    <submittedName>
        <fullName evidence="10">Alpha-xylosidase</fullName>
    </submittedName>
</protein>
<evidence type="ECO:0000256" key="3">
    <source>
        <dbReference type="ARBA" id="ARBA00023295"/>
    </source>
</evidence>
<dbReference type="CDD" id="cd06592">
    <property type="entry name" value="GH31_NET37"/>
    <property type="match status" value="1"/>
</dbReference>
<dbReference type="GO" id="GO:0004553">
    <property type="term" value="F:hydrolase activity, hydrolyzing O-glycosyl compounds"/>
    <property type="evidence" value="ECO:0007669"/>
    <property type="project" value="InterPro"/>
</dbReference>
<keyword evidence="9" id="KW-1185">Reference proteome</keyword>
<dbReference type="InterPro" id="IPR050985">
    <property type="entry name" value="Alpha-glycosidase_related"/>
</dbReference>
<name>A0A0N4UK71_DRAME</name>
<dbReference type="InterPro" id="IPR017853">
    <property type="entry name" value="GH"/>
</dbReference>
<evidence type="ECO:0000313" key="9">
    <source>
        <dbReference type="Proteomes" id="UP000274756"/>
    </source>
</evidence>
<feature type="domain" description="Glycoside hydrolase family 31 TIM barrel" evidence="5">
    <location>
        <begin position="241"/>
        <end position="393"/>
    </location>
</feature>
<dbReference type="WBParaSite" id="DME_0000809901-mRNA-1">
    <property type="protein sequence ID" value="DME_0000809901-mRNA-1"/>
    <property type="gene ID" value="DME_0000809901"/>
</dbReference>
<dbReference type="EMBL" id="UYYG01000050">
    <property type="protein sequence ID" value="VDN52251.1"/>
    <property type="molecule type" value="Genomic_DNA"/>
</dbReference>
<reference evidence="10" key="1">
    <citation type="submission" date="2017-02" db="UniProtKB">
        <authorList>
            <consortium name="WormBaseParasite"/>
        </authorList>
    </citation>
    <scope>IDENTIFICATION</scope>
</reference>
<evidence type="ECO:0000313" key="7">
    <source>
        <dbReference type="EMBL" id="VDN52251.1"/>
    </source>
</evidence>
<evidence type="ECO:0000259" key="5">
    <source>
        <dbReference type="Pfam" id="PF01055"/>
    </source>
</evidence>
<proteinExistence type="inferred from homology"/>
<dbReference type="Proteomes" id="UP000274756">
    <property type="component" value="Unassembled WGS sequence"/>
</dbReference>
<reference evidence="7 9" key="2">
    <citation type="submission" date="2018-11" db="EMBL/GenBank/DDBJ databases">
        <authorList>
            <consortium name="Pathogen Informatics"/>
        </authorList>
    </citation>
    <scope>NUCLEOTIDE SEQUENCE [LARGE SCALE GENOMIC DNA]</scope>
</reference>
<dbReference type="SUPFAM" id="SSF51011">
    <property type="entry name" value="Glycosyl hydrolase domain"/>
    <property type="match status" value="1"/>
</dbReference>
<dbReference type="Proteomes" id="UP000038040">
    <property type="component" value="Unplaced"/>
</dbReference>
<gene>
    <name evidence="7" type="ORF">DME_LOCUS2224</name>
</gene>
<evidence type="ECO:0000313" key="8">
    <source>
        <dbReference type="Proteomes" id="UP000038040"/>
    </source>
</evidence>
<keyword evidence="3 4" id="KW-0326">Glycosidase</keyword>
<evidence type="ECO:0000256" key="4">
    <source>
        <dbReference type="RuleBase" id="RU361185"/>
    </source>
</evidence>
<dbReference type="GO" id="GO:0005975">
    <property type="term" value="P:carbohydrate metabolic process"/>
    <property type="evidence" value="ECO:0007669"/>
    <property type="project" value="InterPro"/>
</dbReference>
<sequence>MSQNVYSIGNLMIREGHRASIEGKNGSLKLQIGCSIHEKEISRHMQSRTNLCLYFKEGSFLSINYFNENELFDLYEFNWTAAEDKHYMKDIVDIESGGYWFGGPIIAQQKWPISHNSHHFAPYLPRDFLKEGEFPCSGMERYWLCSNKFAIFVPSEIPLWTEFQENRFSLQAQIQDSPFISFHQSVGAPKLIYSIFACKFTKNCSLKDFHIVVHRKLYKRSIQCPNEELIKRPIWTTWAKYKTTATQAIVEEFVDEIISYGAPISQLELDDCWETNYGDFKFDVAKYPDITQLCDKLKSNGIKVSLWIHPFLNVNCENANDNYVRKFLITNPRGDPELIEWWNGSAYIIDFTNPEGSEWFIKQLKAIQELGIHTFKFDAGEVSYLPTNFCLFSGTSPLDFVKAYVETASQFGDAIEVRVCSHCQSLPVLIRTIDRLSTWYDMGLNTLIPIALNFSIHGYNHNLPDIIGGNYYSDVMCDKELYIRWMQANLFLVVLQFSIPPWYYDDETVNHFKQLLVQRSIVMPHLIEACRKNCKNGEPIIWCILLNPLWWFSETVDALKCSDQFLINNRIMVTPVLEKGATSRSVYIPKGAWKYHANNIIYEGISNIHIEVKAKYYLLS</sequence>
<dbReference type="SUPFAM" id="SSF51445">
    <property type="entry name" value="(Trans)glycosidases"/>
    <property type="match status" value="1"/>
</dbReference>
<dbReference type="InterPro" id="IPR000322">
    <property type="entry name" value="Glyco_hydro_31_TIM"/>
</dbReference>
<comment type="similarity">
    <text evidence="1 4">Belongs to the glycosyl hydrolase 31 family.</text>
</comment>
<evidence type="ECO:0000313" key="10">
    <source>
        <dbReference type="WBParaSite" id="DME_0000809901-mRNA-1"/>
    </source>
</evidence>
<dbReference type="InterPro" id="IPR048395">
    <property type="entry name" value="Glyco_hydro_31_C"/>
</dbReference>
<evidence type="ECO:0000256" key="2">
    <source>
        <dbReference type="ARBA" id="ARBA00022801"/>
    </source>
</evidence>
<keyword evidence="2 4" id="KW-0378">Hydrolase</keyword>
<dbReference type="Gene3D" id="3.20.20.80">
    <property type="entry name" value="Glycosidases"/>
    <property type="match status" value="1"/>
</dbReference>
<evidence type="ECO:0000256" key="1">
    <source>
        <dbReference type="ARBA" id="ARBA00007806"/>
    </source>
</evidence>
<dbReference type="AlphaFoldDB" id="A0A0N4UK71"/>
<dbReference type="InterPro" id="IPR013780">
    <property type="entry name" value="Glyco_hydro_b"/>
</dbReference>
<dbReference type="Pfam" id="PF21365">
    <property type="entry name" value="Glyco_hydro_31_3rd"/>
    <property type="match status" value="1"/>
</dbReference>
<evidence type="ECO:0000259" key="6">
    <source>
        <dbReference type="Pfam" id="PF21365"/>
    </source>
</evidence>
<feature type="domain" description="Glycosyl hydrolase family 31 C-terminal" evidence="6">
    <location>
        <begin position="546"/>
        <end position="614"/>
    </location>
</feature>